<gene>
    <name evidence="1" type="ordered locus">Oweho_2914</name>
</gene>
<proteinExistence type="predicted"/>
<sequence>MHNITQRRKARQEFIETEGATEALNLMEGSALAFGGDDSKSSLSKTGKLRRIEEITRSHLGLIKRSPSKGRSLDLFGSFWVKPKTNRNKNIAQL</sequence>
<name>G8R1C8_OWEHD</name>
<keyword evidence="2" id="KW-1185">Reference proteome</keyword>
<dbReference type="RefSeq" id="WP_014203220.1">
    <property type="nucleotide sequence ID" value="NC_016599.1"/>
</dbReference>
<evidence type="ECO:0000313" key="1">
    <source>
        <dbReference type="EMBL" id="AEV33871.1"/>
    </source>
</evidence>
<dbReference type="EMBL" id="CP003156">
    <property type="protein sequence ID" value="AEV33871.1"/>
    <property type="molecule type" value="Genomic_DNA"/>
</dbReference>
<protein>
    <submittedName>
        <fullName evidence="1">Uncharacterized protein</fullName>
    </submittedName>
</protein>
<dbReference type="HOGENOM" id="CLU_2383359_0_0_10"/>
<organism evidence="1 2">
    <name type="scientific">Owenweeksia hongkongensis (strain DSM 17368 / CIP 108786 / JCM 12287 / NRRL B-23963 / UST20020801)</name>
    <dbReference type="NCBI Taxonomy" id="926562"/>
    <lineage>
        <taxon>Bacteria</taxon>
        <taxon>Pseudomonadati</taxon>
        <taxon>Bacteroidota</taxon>
        <taxon>Flavobacteriia</taxon>
        <taxon>Flavobacteriales</taxon>
        <taxon>Owenweeksiaceae</taxon>
        <taxon>Owenweeksia</taxon>
    </lineage>
</organism>
<reference evidence="1 2" key="1">
    <citation type="journal article" date="2012" name="Stand. Genomic Sci.">
        <title>Genome sequence of the orange-pigmented seawater bacterium Owenweeksia hongkongensis type strain (UST20020801(T)).</title>
        <authorList>
            <person name="Riedel T."/>
            <person name="Held B."/>
            <person name="Nolan M."/>
            <person name="Lucas S."/>
            <person name="Lapidus A."/>
            <person name="Tice H."/>
            <person name="Del Rio T.G."/>
            <person name="Cheng J.F."/>
            <person name="Han C."/>
            <person name="Tapia R."/>
            <person name="Goodwin L.A."/>
            <person name="Pitluck S."/>
            <person name="Liolios K."/>
            <person name="Mavromatis K."/>
            <person name="Pagani I."/>
            <person name="Ivanova N."/>
            <person name="Mikhailova N."/>
            <person name="Pati A."/>
            <person name="Chen A."/>
            <person name="Palaniappan K."/>
            <person name="Rohde M."/>
            <person name="Tindall B.J."/>
            <person name="Detter J.C."/>
            <person name="Goker M."/>
            <person name="Woyke T."/>
            <person name="Bristow J."/>
            <person name="Eisen J.A."/>
            <person name="Markowitz V."/>
            <person name="Hugenholtz P."/>
            <person name="Klenk H.P."/>
            <person name="Kyrpides N.C."/>
        </authorList>
    </citation>
    <scope>NUCLEOTIDE SEQUENCE</scope>
    <source>
        <strain evidence="2">DSM 17368 / JCM 12287 / NRRL B-23963</strain>
    </source>
</reference>
<dbReference type="KEGG" id="oho:Oweho_2914"/>
<dbReference type="Proteomes" id="UP000005631">
    <property type="component" value="Chromosome"/>
</dbReference>
<evidence type="ECO:0000313" key="2">
    <source>
        <dbReference type="Proteomes" id="UP000005631"/>
    </source>
</evidence>
<dbReference type="STRING" id="926562.Oweho_2914"/>
<dbReference type="AlphaFoldDB" id="G8R1C8"/>
<accession>G8R1C8</accession>